<dbReference type="AlphaFoldDB" id="A0A517SWK2"/>
<dbReference type="EMBL" id="CP036272">
    <property type="protein sequence ID" value="QDT60515.1"/>
    <property type="molecule type" value="Genomic_DNA"/>
</dbReference>
<evidence type="ECO:0000313" key="2">
    <source>
        <dbReference type="Proteomes" id="UP000315003"/>
    </source>
</evidence>
<proteinExistence type="predicted"/>
<organism evidence="1 2">
    <name type="scientific">Stieleria bergensis</name>
    <dbReference type="NCBI Taxonomy" id="2528025"/>
    <lineage>
        <taxon>Bacteria</taxon>
        <taxon>Pseudomonadati</taxon>
        <taxon>Planctomycetota</taxon>
        <taxon>Planctomycetia</taxon>
        <taxon>Pirellulales</taxon>
        <taxon>Pirellulaceae</taxon>
        <taxon>Stieleria</taxon>
    </lineage>
</organism>
<dbReference type="Proteomes" id="UP000315003">
    <property type="component" value="Chromosome"/>
</dbReference>
<accession>A0A517SWK2</accession>
<gene>
    <name evidence="1" type="ORF">SV7mr_30380</name>
</gene>
<dbReference type="RefSeq" id="WP_145273309.1">
    <property type="nucleotide sequence ID" value="NZ_CP036272.1"/>
</dbReference>
<reference evidence="1 2" key="1">
    <citation type="submission" date="2019-02" db="EMBL/GenBank/DDBJ databases">
        <title>Deep-cultivation of Planctomycetes and their phenomic and genomic characterization uncovers novel biology.</title>
        <authorList>
            <person name="Wiegand S."/>
            <person name="Jogler M."/>
            <person name="Boedeker C."/>
            <person name="Pinto D."/>
            <person name="Vollmers J."/>
            <person name="Rivas-Marin E."/>
            <person name="Kohn T."/>
            <person name="Peeters S.H."/>
            <person name="Heuer A."/>
            <person name="Rast P."/>
            <person name="Oberbeckmann S."/>
            <person name="Bunk B."/>
            <person name="Jeske O."/>
            <person name="Meyerdierks A."/>
            <person name="Storesund J.E."/>
            <person name="Kallscheuer N."/>
            <person name="Luecker S."/>
            <person name="Lage O.M."/>
            <person name="Pohl T."/>
            <person name="Merkel B.J."/>
            <person name="Hornburger P."/>
            <person name="Mueller R.-W."/>
            <person name="Bruemmer F."/>
            <person name="Labrenz M."/>
            <person name="Spormann A.M."/>
            <person name="Op den Camp H."/>
            <person name="Overmann J."/>
            <person name="Amann R."/>
            <person name="Jetten M.S.M."/>
            <person name="Mascher T."/>
            <person name="Medema M.H."/>
            <person name="Devos D.P."/>
            <person name="Kaster A.-K."/>
            <person name="Ovreas L."/>
            <person name="Rohde M."/>
            <person name="Galperin M.Y."/>
            <person name="Jogler C."/>
        </authorList>
    </citation>
    <scope>NUCLEOTIDE SEQUENCE [LARGE SCALE GENOMIC DNA]</scope>
    <source>
        <strain evidence="1 2">SV_7m_r</strain>
    </source>
</reference>
<sequence length="85" mass="9270">MKVFAVLFLLLVLVGGIGFYRGWFSMSSDQGSSESRNVDVNLTVDRDKMEADADAVKDKVEELTGDAKDEVNKLVQPATDSSPSE</sequence>
<name>A0A517SWK2_9BACT</name>
<protein>
    <submittedName>
        <fullName evidence="1">Uncharacterized protein</fullName>
    </submittedName>
</protein>
<evidence type="ECO:0000313" key="1">
    <source>
        <dbReference type="EMBL" id="QDT60515.1"/>
    </source>
</evidence>
<keyword evidence="2" id="KW-1185">Reference proteome</keyword>